<dbReference type="PROSITE" id="PS00108">
    <property type="entry name" value="PROTEIN_KINASE_ST"/>
    <property type="match status" value="1"/>
</dbReference>
<dbReference type="Pfam" id="PF00069">
    <property type="entry name" value="Pkinase"/>
    <property type="match status" value="1"/>
</dbReference>
<dbReference type="InterPro" id="IPR011009">
    <property type="entry name" value="Kinase-like_dom_sf"/>
</dbReference>
<evidence type="ECO:0000256" key="2">
    <source>
        <dbReference type="ARBA" id="ARBA00022741"/>
    </source>
</evidence>
<dbReference type="Pfam" id="PF13360">
    <property type="entry name" value="PQQ_2"/>
    <property type="match status" value="1"/>
</dbReference>
<dbReference type="Gene3D" id="3.30.200.20">
    <property type="entry name" value="Phosphorylase Kinase, domain 1"/>
    <property type="match status" value="1"/>
</dbReference>
<keyword evidence="1" id="KW-0808">Transferase</keyword>
<dbReference type="AlphaFoldDB" id="A0A1D7VY11"/>
<dbReference type="PANTHER" id="PTHR43289:SF34">
    <property type="entry name" value="SERINE_THREONINE-PROTEIN KINASE YBDM-RELATED"/>
    <property type="match status" value="1"/>
</dbReference>
<feature type="region of interest" description="Disordered" evidence="5">
    <location>
        <begin position="326"/>
        <end position="369"/>
    </location>
</feature>
<evidence type="ECO:0000259" key="6">
    <source>
        <dbReference type="PROSITE" id="PS50011"/>
    </source>
</evidence>
<dbReference type="InterPro" id="IPR000719">
    <property type="entry name" value="Prot_kinase_dom"/>
</dbReference>
<dbReference type="Gene3D" id="1.10.510.10">
    <property type="entry name" value="Transferase(Phosphotransferase) domain 1"/>
    <property type="match status" value="1"/>
</dbReference>
<evidence type="ECO:0000256" key="3">
    <source>
        <dbReference type="ARBA" id="ARBA00022777"/>
    </source>
</evidence>
<dbReference type="InterPro" id="IPR015943">
    <property type="entry name" value="WD40/YVTN_repeat-like_dom_sf"/>
</dbReference>
<dbReference type="SUPFAM" id="SSF50998">
    <property type="entry name" value="Quinoprotein alcohol dehydrogenase-like"/>
    <property type="match status" value="1"/>
</dbReference>
<dbReference type="PROSITE" id="PS50011">
    <property type="entry name" value="PROTEIN_KINASE_DOM"/>
    <property type="match status" value="1"/>
</dbReference>
<proteinExistence type="predicted"/>
<keyword evidence="3" id="KW-0418">Kinase</keyword>
<dbReference type="GO" id="GO:0004674">
    <property type="term" value="F:protein serine/threonine kinase activity"/>
    <property type="evidence" value="ECO:0007669"/>
    <property type="project" value="TreeGrafter"/>
</dbReference>
<dbReference type="InterPro" id="IPR011047">
    <property type="entry name" value="Quinoprotein_ADH-like_sf"/>
</dbReference>
<sequence length="718" mass="75770">MGTVYLARSAGGRTVALKTVHARIATETEFRTRFRLESDAARVIGGRYGAQVVEADPLADTPWLATEYVLGPPLDEAVRLAGPLPEAAVRALGAALCGALGQLHRSDVVHRDLKPSNIMVTAFGPKVIDFGIARALGDDRLTHAGAAVGTPAFMSPEQATGAEHDPAGDVFALAGVLVFAATGRGPFGDGQPADLLYRVRYAEPDLTGVPAALVPVLARCLAKDPAERPGTTELAGLLHDGSGEFADHLPDAVLAEIGRRASEVWQVAPQRLPAPPDQPATVPSADAPAAPRLSRRGLLLAGSVLGVAGAGAGVWAWLGRGESAPGPGTGPGYTQPKAGPSVGALKKKKLDSVWQKQTGGPSDDQSPDVPMVAGDQVVLVANAEARGVDPGSGASRWTFSLYADDSWQVASDGTHVYRIQRVEHGQDPATKTVSWFLAEVDLATGKAGKQIAPVSDARHNGILSRLLAVADGTAYLAISHGKVKRYERQSPWFVIAVDLASGRRKWSDPVPFHPAESDDNHFIAAGATGDRLVLFQQTNDNKVRIVARDTRTGRVAWDKPWQGADPRFVRDPLAVDGSHLYLGYGPLRALRLSDGGSAWDTSAARPGKTYGPAVLKDGAVYTVEKGLGLVAFGPGGGQPRWAEKSAEGARAEYVVRPVIGSEYAYTYSRTDGVLRAVGLTSRTTEQLYTTSGNRFVAHRKSRMIIASGPSFLAGFPLR</sequence>
<dbReference type="EMBL" id="CP017157">
    <property type="protein sequence ID" value="AOP51612.1"/>
    <property type="molecule type" value="Genomic_DNA"/>
</dbReference>
<keyword evidence="2" id="KW-0547">Nucleotide-binding</keyword>
<evidence type="ECO:0000313" key="8">
    <source>
        <dbReference type="Proteomes" id="UP000094094"/>
    </source>
</evidence>
<accession>A0A1D7VY11</accession>
<name>A0A1D7VY11_9ACTN</name>
<keyword evidence="8" id="KW-1185">Reference proteome</keyword>
<feature type="domain" description="Protein kinase" evidence="6">
    <location>
        <begin position="1"/>
        <end position="242"/>
    </location>
</feature>
<evidence type="ECO:0000256" key="1">
    <source>
        <dbReference type="ARBA" id="ARBA00022679"/>
    </source>
</evidence>
<dbReference type="CDD" id="cd14014">
    <property type="entry name" value="STKc_PknB_like"/>
    <property type="match status" value="1"/>
</dbReference>
<dbReference type="SUPFAM" id="SSF56112">
    <property type="entry name" value="Protein kinase-like (PK-like)"/>
    <property type="match status" value="1"/>
</dbReference>
<dbReference type="InterPro" id="IPR008271">
    <property type="entry name" value="Ser/Thr_kinase_AS"/>
</dbReference>
<dbReference type="PANTHER" id="PTHR43289">
    <property type="entry name" value="MITOGEN-ACTIVATED PROTEIN KINASE KINASE KINASE 20-RELATED"/>
    <property type="match status" value="1"/>
</dbReference>
<dbReference type="GO" id="GO:0005524">
    <property type="term" value="F:ATP binding"/>
    <property type="evidence" value="ECO:0007669"/>
    <property type="project" value="UniProtKB-KW"/>
</dbReference>
<reference evidence="7 8" key="1">
    <citation type="submission" date="2016-09" db="EMBL/GenBank/DDBJ databases">
        <title>Complete genome sequencing of Streptomyces lydicus 103 and metabolic pathways analysis of antibiotic biosynthesis.</title>
        <authorList>
            <person name="Jia N."/>
            <person name="Ding M.-Z."/>
            <person name="Gao F."/>
            <person name="Yuan Y.-J."/>
        </authorList>
    </citation>
    <scope>NUCLEOTIDE SEQUENCE [LARGE SCALE GENOMIC DNA]</scope>
    <source>
        <strain evidence="7 8">103</strain>
    </source>
</reference>
<evidence type="ECO:0000256" key="5">
    <source>
        <dbReference type="SAM" id="MobiDB-lite"/>
    </source>
</evidence>
<gene>
    <name evidence="7" type="ORF">SL103_31070</name>
</gene>
<dbReference type="InterPro" id="IPR002372">
    <property type="entry name" value="PQQ_rpt_dom"/>
</dbReference>
<dbReference type="KEGG" id="slc:SL103_31070"/>
<keyword evidence="4" id="KW-0067">ATP-binding</keyword>
<evidence type="ECO:0000313" key="7">
    <source>
        <dbReference type="EMBL" id="AOP51612.1"/>
    </source>
</evidence>
<dbReference type="Proteomes" id="UP000094094">
    <property type="component" value="Chromosome"/>
</dbReference>
<protein>
    <recommendedName>
        <fullName evidence="6">Protein kinase domain-containing protein</fullName>
    </recommendedName>
</protein>
<feature type="compositionally biased region" description="Polar residues" evidence="5">
    <location>
        <begin position="354"/>
        <end position="364"/>
    </location>
</feature>
<dbReference type="SMART" id="SM00220">
    <property type="entry name" value="S_TKc"/>
    <property type="match status" value="1"/>
</dbReference>
<organism evidence="7 8">
    <name type="scientific">Streptomyces lydicus</name>
    <dbReference type="NCBI Taxonomy" id="47763"/>
    <lineage>
        <taxon>Bacteria</taxon>
        <taxon>Bacillati</taxon>
        <taxon>Actinomycetota</taxon>
        <taxon>Actinomycetes</taxon>
        <taxon>Kitasatosporales</taxon>
        <taxon>Streptomycetaceae</taxon>
        <taxon>Streptomyces</taxon>
    </lineage>
</organism>
<evidence type="ECO:0000256" key="4">
    <source>
        <dbReference type="ARBA" id="ARBA00022840"/>
    </source>
</evidence>
<dbReference type="Gene3D" id="2.130.10.10">
    <property type="entry name" value="YVTN repeat-like/Quinoprotein amine dehydrogenase"/>
    <property type="match status" value="1"/>
</dbReference>